<dbReference type="InterPro" id="IPR053140">
    <property type="entry name" value="GDSL_Rv0518-like"/>
</dbReference>
<keyword evidence="2" id="KW-0378">Hydrolase</keyword>
<sequence length="408" mass="42991">MSDTTHWVAGFRSAVISPYEQVKLADSRAFADETVRQVLHLAGGGDQVRIRLTNLFGRDALVIGAARIALRRSGSAIVTETDAALRFGGAEQAVVPVGGELVSDPVALAVAAGDDLMLSLYLPEPTGLATFSHQPSEIAYIASGNVTADPDLAAAETYPARFFVSGVDVAAPAGTPVAVAFGDSWFEGVGTTVSANRRSVDVLNGRLDRGWAVNQGIAGNRLLTNEIGTPGRLRFDRDVLSVPGAAAVLCNFGINDLILGGMSGEEPATADELIAGFTDLARRARAAGLTVHAATIGPYAGVIYPGMPVAETVRTRHAVNQWLRTTDVFDSVFDVARAVEDPARPDFIRPDYNSGDGMHLNDAGARAMAETIDTTALFAPAMPKVTTPHRIPRRVNQTHAKDLLALAV</sequence>
<accession>A0A6G9XZG3</accession>
<dbReference type="PANTHER" id="PTHR43784">
    <property type="entry name" value="GDSL-LIKE LIPASE/ACYLHYDROLASE, PUTATIVE (AFU_ORTHOLOGUE AFUA_2G00820)-RELATED"/>
    <property type="match status" value="1"/>
</dbReference>
<name>A0A6G9XZG3_NOCBR</name>
<dbReference type="Pfam" id="PF13472">
    <property type="entry name" value="Lipase_GDSL_2"/>
    <property type="match status" value="1"/>
</dbReference>
<dbReference type="RefSeq" id="WP_167465347.1">
    <property type="nucleotide sequence ID" value="NZ_CP046171.1"/>
</dbReference>
<proteinExistence type="predicted"/>
<evidence type="ECO:0000313" key="3">
    <source>
        <dbReference type="Proteomes" id="UP000501705"/>
    </source>
</evidence>
<dbReference type="AlphaFoldDB" id="A0A6G9XZG3"/>
<reference evidence="2 3" key="1">
    <citation type="journal article" date="2019" name="ACS Chem. Biol.">
        <title>Identification and Mobilization of a Cryptic Antibiotic Biosynthesis Gene Locus from a Human-Pathogenic Nocardia Isolate.</title>
        <authorList>
            <person name="Herisse M."/>
            <person name="Ishida K."/>
            <person name="Porter J.L."/>
            <person name="Howden B."/>
            <person name="Hertweck C."/>
            <person name="Stinear T.P."/>
            <person name="Pidot S.J."/>
        </authorList>
    </citation>
    <scope>NUCLEOTIDE SEQUENCE [LARGE SCALE GENOMIC DNA]</scope>
    <source>
        <strain evidence="2 3">AUSMDU00024985</strain>
    </source>
</reference>
<dbReference type="PANTHER" id="PTHR43784:SF2">
    <property type="entry name" value="GDSL-LIKE LIPASE_ACYLHYDROLASE, PUTATIVE (AFU_ORTHOLOGUE AFUA_2G00820)-RELATED"/>
    <property type="match status" value="1"/>
</dbReference>
<protein>
    <submittedName>
        <fullName evidence="2">SGNH/GDSL hydrolase family protein</fullName>
    </submittedName>
</protein>
<evidence type="ECO:0000259" key="1">
    <source>
        <dbReference type="Pfam" id="PF13472"/>
    </source>
</evidence>
<gene>
    <name evidence="2" type="ORF">F5X71_31950</name>
</gene>
<dbReference type="InterPro" id="IPR036514">
    <property type="entry name" value="SGNH_hydro_sf"/>
</dbReference>
<dbReference type="GO" id="GO:0016787">
    <property type="term" value="F:hydrolase activity"/>
    <property type="evidence" value="ECO:0007669"/>
    <property type="project" value="UniProtKB-KW"/>
</dbReference>
<dbReference type="SUPFAM" id="SSF52266">
    <property type="entry name" value="SGNH hydrolase"/>
    <property type="match status" value="1"/>
</dbReference>
<feature type="domain" description="SGNH hydrolase-type esterase" evidence="1">
    <location>
        <begin position="180"/>
        <end position="367"/>
    </location>
</feature>
<dbReference type="Gene3D" id="3.40.50.1110">
    <property type="entry name" value="SGNH hydrolase"/>
    <property type="match status" value="1"/>
</dbReference>
<dbReference type="EMBL" id="CP046171">
    <property type="protein sequence ID" value="QIS06311.1"/>
    <property type="molecule type" value="Genomic_DNA"/>
</dbReference>
<dbReference type="Proteomes" id="UP000501705">
    <property type="component" value="Chromosome"/>
</dbReference>
<organism evidence="2 3">
    <name type="scientific">Nocardia brasiliensis</name>
    <dbReference type="NCBI Taxonomy" id="37326"/>
    <lineage>
        <taxon>Bacteria</taxon>
        <taxon>Bacillati</taxon>
        <taxon>Actinomycetota</taxon>
        <taxon>Actinomycetes</taxon>
        <taxon>Mycobacteriales</taxon>
        <taxon>Nocardiaceae</taxon>
        <taxon>Nocardia</taxon>
    </lineage>
</organism>
<dbReference type="InterPro" id="IPR013830">
    <property type="entry name" value="SGNH_hydro"/>
</dbReference>
<evidence type="ECO:0000313" key="2">
    <source>
        <dbReference type="EMBL" id="QIS06311.1"/>
    </source>
</evidence>